<evidence type="ECO:0000256" key="1">
    <source>
        <dbReference type="ARBA" id="ARBA00004141"/>
    </source>
</evidence>
<sequence length="208" mass="22327">LAMSAFILSHVLISRTALRPWLITQFGRPAYMAGYSVLSCLLLAWVILALLSAERTPLWPTPGWAYTFAAVTTLLAFILIAAGALSPNPFSVSFRNAGFDPSRPGIVGWTRHPLVWGLTLWGAAHVPANGEWPALLLFGGSAVFGVVGIALLQHRLKHQQVPSVTRGHIDRSARFGIALGSVLWGALLVAHPVLFGANPLALLRAVWG</sequence>
<gene>
    <name evidence="7" type="ORF">DCP75_02780</name>
</gene>
<comment type="subcellular location">
    <subcellularLocation>
        <location evidence="1">Membrane</location>
        <topology evidence="1">Multi-pass membrane protein</topology>
    </subcellularLocation>
</comment>
<evidence type="ECO:0000256" key="2">
    <source>
        <dbReference type="ARBA" id="ARBA00022692"/>
    </source>
</evidence>
<keyword evidence="3 5" id="KW-1133">Transmembrane helix</keyword>
<feature type="transmembrane region" description="Helical" evidence="5">
    <location>
        <begin position="173"/>
        <end position="194"/>
    </location>
</feature>
<name>A0A3C1KIX8_9GAMM</name>
<evidence type="ECO:0000256" key="5">
    <source>
        <dbReference type="SAM" id="Phobius"/>
    </source>
</evidence>
<proteinExistence type="predicted"/>
<comment type="caution">
    <text evidence="7">The sequence shown here is derived from an EMBL/GenBank/DDBJ whole genome shotgun (WGS) entry which is preliminary data.</text>
</comment>
<feature type="non-terminal residue" evidence="7">
    <location>
        <position position="1"/>
    </location>
</feature>
<dbReference type="STRING" id="1121937.GCA_000423125_00021"/>
<evidence type="ECO:0000313" key="7">
    <source>
        <dbReference type="EMBL" id="HAN26647.1"/>
    </source>
</evidence>
<evidence type="ECO:0000256" key="3">
    <source>
        <dbReference type="ARBA" id="ARBA00022989"/>
    </source>
</evidence>
<dbReference type="GO" id="GO:0016020">
    <property type="term" value="C:membrane"/>
    <property type="evidence" value="ECO:0007669"/>
    <property type="project" value="UniProtKB-SubCell"/>
</dbReference>
<dbReference type="Pfam" id="PF07298">
    <property type="entry name" value="NnrU"/>
    <property type="match status" value="1"/>
</dbReference>
<evidence type="ECO:0000313" key="8">
    <source>
        <dbReference type="Proteomes" id="UP000259273"/>
    </source>
</evidence>
<keyword evidence="4 5" id="KW-0472">Membrane</keyword>
<evidence type="ECO:0000259" key="6">
    <source>
        <dbReference type="Pfam" id="PF07298"/>
    </source>
</evidence>
<accession>A0A3C1KIX8</accession>
<protein>
    <recommendedName>
        <fullName evidence="6">NnrU domain-containing protein</fullName>
    </recommendedName>
</protein>
<feature type="transmembrane region" description="Helical" evidence="5">
    <location>
        <begin position="63"/>
        <end position="85"/>
    </location>
</feature>
<feature type="domain" description="NnrU" evidence="6">
    <location>
        <begin position="1"/>
        <end position="199"/>
    </location>
</feature>
<feature type="transmembrane region" description="Helical" evidence="5">
    <location>
        <begin position="32"/>
        <end position="51"/>
    </location>
</feature>
<evidence type="ECO:0000256" key="4">
    <source>
        <dbReference type="ARBA" id="ARBA00023136"/>
    </source>
</evidence>
<organism evidence="7 8">
    <name type="scientific">Haliea salexigens</name>
    <dbReference type="NCBI Taxonomy" id="287487"/>
    <lineage>
        <taxon>Bacteria</taxon>
        <taxon>Pseudomonadati</taxon>
        <taxon>Pseudomonadota</taxon>
        <taxon>Gammaproteobacteria</taxon>
        <taxon>Cellvibrionales</taxon>
        <taxon>Halieaceae</taxon>
        <taxon>Haliea</taxon>
    </lineage>
</organism>
<feature type="transmembrane region" description="Helical" evidence="5">
    <location>
        <begin position="132"/>
        <end position="152"/>
    </location>
</feature>
<keyword evidence="2 5" id="KW-0812">Transmembrane</keyword>
<dbReference type="EMBL" id="DMND01000051">
    <property type="protein sequence ID" value="HAN26647.1"/>
    <property type="molecule type" value="Genomic_DNA"/>
</dbReference>
<reference evidence="7 8" key="1">
    <citation type="journal article" date="2018" name="Nat. Biotechnol.">
        <title>A standardized bacterial taxonomy based on genome phylogeny substantially revises the tree of life.</title>
        <authorList>
            <person name="Parks D.H."/>
            <person name="Chuvochina M."/>
            <person name="Waite D.W."/>
            <person name="Rinke C."/>
            <person name="Skarshewski A."/>
            <person name="Chaumeil P.A."/>
            <person name="Hugenholtz P."/>
        </authorList>
    </citation>
    <scope>NUCLEOTIDE SEQUENCE [LARGE SCALE GENOMIC DNA]</scope>
    <source>
        <strain evidence="7">UBA9158</strain>
    </source>
</reference>
<dbReference type="Proteomes" id="UP000259273">
    <property type="component" value="Unassembled WGS sequence"/>
</dbReference>
<dbReference type="AlphaFoldDB" id="A0A3C1KIX8"/>
<dbReference type="InterPro" id="IPR009915">
    <property type="entry name" value="NnrU_dom"/>
</dbReference>